<gene>
    <name evidence="1" type="ordered locus">HPL003_26105</name>
</gene>
<dbReference type="Pfam" id="PF20184">
    <property type="entry name" value="DUF6547"/>
    <property type="match status" value="1"/>
</dbReference>
<dbReference type="eggNOG" id="ENOG5030ND0">
    <property type="taxonomic scope" value="Bacteria"/>
</dbReference>
<dbReference type="AlphaFoldDB" id="G7VQV7"/>
<reference evidence="2" key="1">
    <citation type="submission" date="2011-11" db="EMBL/GenBank/DDBJ databases">
        <title>Complete sequence of Paenibacillus terrae HPL-003.</title>
        <authorList>
            <person name="Shin S.H."/>
            <person name="Kim S."/>
            <person name="Kim J.Y."/>
        </authorList>
    </citation>
    <scope>NUCLEOTIDE SEQUENCE [LARGE SCALE GENOMIC DNA]</scope>
    <source>
        <strain evidence="2">HPL-003</strain>
    </source>
</reference>
<reference key="2">
    <citation type="submission" date="2011-11" db="EMBL/GenBank/DDBJ databases">
        <authorList>
            <person name="Shin S.H."/>
            <person name="Kim S."/>
            <person name="Kim J.Y."/>
        </authorList>
    </citation>
    <scope>NUCLEOTIDE SEQUENCE</scope>
    <source>
        <strain>HPL-003</strain>
    </source>
</reference>
<protein>
    <submittedName>
        <fullName evidence="1">Uncharacterized protein</fullName>
    </submittedName>
</protein>
<evidence type="ECO:0000313" key="2">
    <source>
        <dbReference type="Proteomes" id="UP000005876"/>
    </source>
</evidence>
<evidence type="ECO:0000313" key="1">
    <source>
        <dbReference type="EMBL" id="AET61937.1"/>
    </source>
</evidence>
<accession>G7VQV7</accession>
<dbReference type="Proteomes" id="UP000005876">
    <property type="component" value="Chromosome"/>
</dbReference>
<sequence>MNGMKIIKNDVEITKEPFDTEMYFDWVCRRKGDPWPDSKKLSFV</sequence>
<organism evidence="1 2">
    <name type="scientific">Paenibacillus terrae (strain HPL-003)</name>
    <dbReference type="NCBI Taxonomy" id="985665"/>
    <lineage>
        <taxon>Bacteria</taxon>
        <taxon>Bacillati</taxon>
        <taxon>Bacillota</taxon>
        <taxon>Bacilli</taxon>
        <taxon>Bacillales</taxon>
        <taxon>Paenibacillaceae</taxon>
        <taxon>Paenibacillus</taxon>
    </lineage>
</organism>
<proteinExistence type="predicted"/>
<name>G7VQV7_PAETH</name>
<dbReference type="InterPro" id="IPR046677">
    <property type="entry name" value="DUF6547"/>
</dbReference>
<dbReference type="KEGG" id="pta:HPL003_26105"/>
<reference evidence="1 2" key="3">
    <citation type="journal article" date="2012" name="J. Bacteriol.">
        <title>Genome Sequence of Paenibacillus terrae HPL-003, a Xylanase-Producing Bacterium Isolated from Soil Found in Forest Residue.</title>
        <authorList>
            <person name="Shin S.H."/>
            <person name="Kim S."/>
            <person name="Kim J.Y."/>
            <person name="Song H.Y."/>
            <person name="Cho S.J."/>
            <person name="Kim D.R."/>
            <person name="Lee K.I."/>
            <person name="Lim H.K."/>
            <person name="Park N.J."/>
            <person name="Hwang I.T."/>
            <person name="Yang K.S."/>
        </authorList>
    </citation>
    <scope>NUCLEOTIDE SEQUENCE [LARGE SCALE GENOMIC DNA]</scope>
    <source>
        <strain evidence="1 2">HPL-003</strain>
    </source>
</reference>
<dbReference type="HOGENOM" id="CLU_3219566_0_0_9"/>
<dbReference type="EMBL" id="CP003107">
    <property type="protein sequence ID" value="AET61937.1"/>
    <property type="molecule type" value="Genomic_DNA"/>
</dbReference>